<dbReference type="HOGENOM" id="CLU_159053_0_0_1"/>
<dbReference type="Pfam" id="PF01477">
    <property type="entry name" value="PLAT"/>
    <property type="match status" value="1"/>
</dbReference>
<organism evidence="4">
    <name type="scientific">Capitella teleta</name>
    <name type="common">Polychaete worm</name>
    <dbReference type="NCBI Taxonomy" id="283909"/>
    <lineage>
        <taxon>Eukaryota</taxon>
        <taxon>Metazoa</taxon>
        <taxon>Spiralia</taxon>
        <taxon>Lophotrochozoa</taxon>
        <taxon>Annelida</taxon>
        <taxon>Polychaeta</taxon>
        <taxon>Sedentaria</taxon>
        <taxon>Scolecida</taxon>
        <taxon>Capitellidae</taxon>
        <taxon>Capitella</taxon>
    </lineage>
</organism>
<dbReference type="SUPFAM" id="SSF49723">
    <property type="entry name" value="Lipase/lipooxygenase domain (PLAT/LH2 domain)"/>
    <property type="match status" value="1"/>
</dbReference>
<dbReference type="EMBL" id="AMQN01006581">
    <property type="status" value="NOT_ANNOTATED_CDS"/>
    <property type="molecule type" value="Genomic_DNA"/>
</dbReference>
<keyword evidence="6" id="KW-1185">Reference proteome</keyword>
<dbReference type="OrthoDB" id="5322100at2759"/>
<dbReference type="Proteomes" id="UP000014760">
    <property type="component" value="Unassembled WGS sequence"/>
</dbReference>
<dbReference type="EMBL" id="KB298689">
    <property type="protein sequence ID" value="ELU08864.1"/>
    <property type="molecule type" value="Genomic_DNA"/>
</dbReference>
<proteinExistence type="predicted"/>
<name>R7UXL1_CAPTE</name>
<reference evidence="4 6" key="2">
    <citation type="journal article" date="2013" name="Nature">
        <title>Insights into bilaterian evolution from three spiralian genomes.</title>
        <authorList>
            <person name="Simakov O."/>
            <person name="Marletaz F."/>
            <person name="Cho S.J."/>
            <person name="Edsinger-Gonzales E."/>
            <person name="Havlak P."/>
            <person name="Hellsten U."/>
            <person name="Kuo D.H."/>
            <person name="Larsson T."/>
            <person name="Lv J."/>
            <person name="Arendt D."/>
            <person name="Savage R."/>
            <person name="Osoegawa K."/>
            <person name="de Jong P."/>
            <person name="Grimwood J."/>
            <person name="Chapman J.A."/>
            <person name="Shapiro H."/>
            <person name="Aerts A."/>
            <person name="Otillar R.P."/>
            <person name="Terry A.Y."/>
            <person name="Boore J.L."/>
            <person name="Grigoriev I.V."/>
            <person name="Lindberg D.R."/>
            <person name="Seaver E.C."/>
            <person name="Weisblat D.A."/>
            <person name="Putnam N.H."/>
            <person name="Rokhsar D.S."/>
        </authorList>
    </citation>
    <scope>NUCLEOTIDE SEQUENCE</scope>
    <source>
        <strain evidence="4 6">I ESC-2004</strain>
    </source>
</reference>
<dbReference type="OMA" id="ELICENA"/>
<comment type="caution">
    <text evidence="1">Lacks conserved residue(s) required for the propagation of feature annotation.</text>
</comment>
<feature type="non-terminal residue" evidence="4">
    <location>
        <position position="1"/>
    </location>
</feature>
<dbReference type="InterPro" id="IPR001024">
    <property type="entry name" value="PLAT/LH2_dom"/>
</dbReference>
<protein>
    <recommendedName>
        <fullName evidence="2">PLAT domain-containing protein</fullName>
    </recommendedName>
</protein>
<evidence type="ECO:0000259" key="2">
    <source>
        <dbReference type="PROSITE" id="PS50095"/>
    </source>
</evidence>
<dbReference type="PROSITE" id="PS50095">
    <property type="entry name" value="PLAT"/>
    <property type="match status" value="1"/>
</dbReference>
<dbReference type="PANTHER" id="PTHR45901">
    <property type="entry name" value="PROTEIN CBG12474"/>
    <property type="match status" value="1"/>
</dbReference>
<reference evidence="6" key="1">
    <citation type="submission" date="2012-12" db="EMBL/GenBank/DDBJ databases">
        <authorList>
            <person name="Hellsten U."/>
            <person name="Grimwood J."/>
            <person name="Chapman J.A."/>
            <person name="Shapiro H."/>
            <person name="Aerts A."/>
            <person name="Otillar R.P."/>
            <person name="Terry A.Y."/>
            <person name="Boore J.L."/>
            <person name="Simakov O."/>
            <person name="Marletaz F."/>
            <person name="Cho S.-J."/>
            <person name="Edsinger-Gonzales E."/>
            <person name="Havlak P."/>
            <person name="Kuo D.-H."/>
            <person name="Larsson T."/>
            <person name="Lv J."/>
            <person name="Arendt D."/>
            <person name="Savage R."/>
            <person name="Osoegawa K."/>
            <person name="de Jong P."/>
            <person name="Lindberg D.R."/>
            <person name="Seaver E.C."/>
            <person name="Weisblat D.A."/>
            <person name="Putnam N.H."/>
            <person name="Grigoriev I.V."/>
            <person name="Rokhsar D.S."/>
        </authorList>
    </citation>
    <scope>NUCLEOTIDE SEQUENCE</scope>
    <source>
        <strain evidence="6">I ESC-2004</strain>
    </source>
</reference>
<reference evidence="5" key="3">
    <citation type="submission" date="2015-06" db="UniProtKB">
        <authorList>
            <consortium name="EnsemblMetazoa"/>
        </authorList>
    </citation>
    <scope>IDENTIFICATION</scope>
</reference>
<dbReference type="InterPro" id="IPR052970">
    <property type="entry name" value="Inner_ear_hair_cell_LOXHD"/>
</dbReference>
<dbReference type="EMBL" id="AMQN01020351">
    <property type="status" value="NOT_ANNOTATED_CDS"/>
    <property type="molecule type" value="Genomic_DNA"/>
</dbReference>
<dbReference type="PANTHER" id="PTHR45901:SF3">
    <property type="entry name" value="LIPOXYGENASE HOMOLOGY DOMAIN-CONTAINING PROTEIN 1"/>
    <property type="match status" value="1"/>
</dbReference>
<evidence type="ECO:0000256" key="1">
    <source>
        <dbReference type="PROSITE-ProRule" id="PRU00152"/>
    </source>
</evidence>
<dbReference type="Gene3D" id="2.40.180.10">
    <property type="entry name" value="Catalase core domain"/>
    <property type="match status" value="1"/>
</dbReference>
<dbReference type="EMBL" id="KB297045">
    <property type="protein sequence ID" value="ELU11027.1"/>
    <property type="molecule type" value="Genomic_DNA"/>
</dbReference>
<dbReference type="EnsemblMetazoa" id="CapteT125718">
    <property type="protein sequence ID" value="CapteP125718"/>
    <property type="gene ID" value="CapteG125718"/>
</dbReference>
<evidence type="ECO:0000313" key="6">
    <source>
        <dbReference type="Proteomes" id="UP000014760"/>
    </source>
</evidence>
<evidence type="ECO:0000313" key="3">
    <source>
        <dbReference type="EMBL" id="ELU08864.1"/>
    </source>
</evidence>
<feature type="domain" description="PLAT" evidence="2">
    <location>
        <begin position="1"/>
        <end position="88"/>
    </location>
</feature>
<dbReference type="AlphaFoldDB" id="R7UXL1"/>
<accession>R7UXL1</accession>
<dbReference type="EnsemblMetazoa" id="CapteT99308">
    <property type="protein sequence ID" value="CapteP99308"/>
    <property type="gene ID" value="CapteG99308"/>
</dbReference>
<evidence type="ECO:0000313" key="4">
    <source>
        <dbReference type="EMBL" id="ELU11027.1"/>
    </source>
</evidence>
<evidence type="ECO:0000313" key="5">
    <source>
        <dbReference type="EnsemblMetazoa" id="CapteP125718"/>
    </source>
</evidence>
<gene>
    <name evidence="3" type="ORF">CAPTEDRAFT_125718</name>
    <name evidence="4" type="ORF">CAPTEDRAFT_99308</name>
</gene>
<sequence>VKYEVKVLTGNATYAGTDAKVYIKIFGENGTAREVELNNGQDSFEKGQTDKFTIQADNVGTVKKILVRHDNSGLGAGWYLAEVSIRYL</sequence>
<dbReference type="InterPro" id="IPR036392">
    <property type="entry name" value="PLAT/LH2_dom_sf"/>
</dbReference>